<dbReference type="Proteomes" id="UP000193495">
    <property type="component" value="Unassembled WGS sequence"/>
</dbReference>
<evidence type="ECO:0000256" key="1">
    <source>
        <dbReference type="ARBA" id="ARBA00022553"/>
    </source>
</evidence>
<evidence type="ECO:0000256" key="2">
    <source>
        <dbReference type="PROSITE-ProRule" id="PRU00169"/>
    </source>
</evidence>
<dbReference type="RefSeq" id="WP_165761416.1">
    <property type="nucleotide sequence ID" value="NZ_FWFY01000004.1"/>
</dbReference>
<dbReference type="InterPro" id="IPR001789">
    <property type="entry name" value="Sig_transdc_resp-reg_receiver"/>
</dbReference>
<evidence type="ECO:0000313" key="5">
    <source>
        <dbReference type="EMBL" id="SLN38822.1"/>
    </source>
</evidence>
<dbReference type="Pfam" id="PF00072">
    <property type="entry name" value="Response_reg"/>
    <property type="match status" value="1"/>
</dbReference>
<protein>
    <submittedName>
        <fullName evidence="5">Putative transcriptional regulatory protein pdtaR</fullName>
    </submittedName>
    <submittedName>
        <fullName evidence="4">Response regulator receiver domain-containing protein</fullName>
    </submittedName>
</protein>
<keyword evidence="1 2" id="KW-0597">Phosphoprotein</keyword>
<dbReference type="EMBL" id="FWFY01000004">
    <property type="protein sequence ID" value="SLN38822.1"/>
    <property type="molecule type" value="Genomic_DNA"/>
</dbReference>
<dbReference type="AlphaFoldDB" id="A0A1X6Z2R9"/>
<reference evidence="4 7" key="2">
    <citation type="submission" date="2018-03" db="EMBL/GenBank/DDBJ databases">
        <title>Genomic Encyclopedia of Archaeal and Bacterial Type Strains, Phase II (KMG-II): from individual species to whole genera.</title>
        <authorList>
            <person name="Goeker M."/>
        </authorList>
    </citation>
    <scope>NUCLEOTIDE SEQUENCE [LARGE SCALE GENOMIC DNA]</scope>
    <source>
        <strain evidence="4 7">DSM 29956</strain>
    </source>
</reference>
<dbReference type="PROSITE" id="PS50110">
    <property type="entry name" value="RESPONSE_REGULATORY"/>
    <property type="match status" value="1"/>
</dbReference>
<feature type="domain" description="Response regulatory" evidence="3">
    <location>
        <begin position="2"/>
        <end position="117"/>
    </location>
</feature>
<evidence type="ECO:0000259" key="3">
    <source>
        <dbReference type="PROSITE" id="PS50110"/>
    </source>
</evidence>
<feature type="modified residue" description="4-aspartylphosphate" evidence="2">
    <location>
        <position position="52"/>
    </location>
</feature>
<evidence type="ECO:0000313" key="6">
    <source>
        <dbReference type="Proteomes" id="UP000193495"/>
    </source>
</evidence>
<dbReference type="GO" id="GO:0000160">
    <property type="term" value="P:phosphorelay signal transduction system"/>
    <property type="evidence" value="ECO:0007669"/>
    <property type="project" value="InterPro"/>
</dbReference>
<accession>A0A1X6Z2R9</accession>
<organism evidence="5 6">
    <name type="scientific">Limimaricola soesokkakensis</name>
    <dbReference type="NCBI Taxonomy" id="1343159"/>
    <lineage>
        <taxon>Bacteria</taxon>
        <taxon>Pseudomonadati</taxon>
        <taxon>Pseudomonadota</taxon>
        <taxon>Alphaproteobacteria</taxon>
        <taxon>Rhodobacterales</taxon>
        <taxon>Paracoccaceae</taxon>
        <taxon>Limimaricola</taxon>
    </lineage>
</organism>
<keyword evidence="7" id="KW-1185">Reference proteome</keyword>
<dbReference type="SUPFAM" id="SSF52172">
    <property type="entry name" value="CheY-like"/>
    <property type="match status" value="1"/>
</dbReference>
<dbReference type="SMART" id="SM00448">
    <property type="entry name" value="REC"/>
    <property type="match status" value="1"/>
</dbReference>
<dbReference type="InterPro" id="IPR011006">
    <property type="entry name" value="CheY-like_superfamily"/>
</dbReference>
<name>A0A1X6Z2R9_9RHOB</name>
<reference evidence="5 6" key="1">
    <citation type="submission" date="2017-03" db="EMBL/GenBank/DDBJ databases">
        <authorList>
            <person name="Afonso C.L."/>
            <person name="Miller P.J."/>
            <person name="Scott M.A."/>
            <person name="Spackman E."/>
            <person name="Goraichik I."/>
            <person name="Dimitrov K.M."/>
            <person name="Suarez D.L."/>
            <person name="Swayne D.E."/>
        </authorList>
    </citation>
    <scope>NUCLEOTIDE SEQUENCE [LARGE SCALE GENOMIC DNA]</scope>
    <source>
        <strain evidence="5 6">CECT 8367</strain>
    </source>
</reference>
<dbReference type="InterPro" id="IPR050595">
    <property type="entry name" value="Bact_response_regulator"/>
</dbReference>
<dbReference type="Gene3D" id="3.40.50.2300">
    <property type="match status" value="1"/>
</dbReference>
<dbReference type="PANTHER" id="PTHR44591:SF3">
    <property type="entry name" value="RESPONSE REGULATORY DOMAIN-CONTAINING PROTEIN"/>
    <property type="match status" value="1"/>
</dbReference>
<dbReference type="EMBL" id="PYGB01000014">
    <property type="protein sequence ID" value="PSK81801.1"/>
    <property type="molecule type" value="Genomic_DNA"/>
</dbReference>
<sequence>MRVLIVEDEVFIAMDLEVQLIDMGQQVTGIAVSKATALEMARADRPDLALVDLRLSGPSSGIEAAAIMRVELGIPIVLVSGSLHELTDDDLAEIAPIALLGKPYSPTNLAAVLAKAEGDLGK</sequence>
<gene>
    <name evidence="5" type="primary">pdtaR_4</name>
    <name evidence="4" type="ORF">CLV79_11419</name>
    <name evidence="5" type="ORF">LOS8367_01563</name>
</gene>
<dbReference type="PANTHER" id="PTHR44591">
    <property type="entry name" value="STRESS RESPONSE REGULATOR PROTEIN 1"/>
    <property type="match status" value="1"/>
</dbReference>
<dbReference type="Proteomes" id="UP000240624">
    <property type="component" value="Unassembled WGS sequence"/>
</dbReference>
<proteinExistence type="predicted"/>
<evidence type="ECO:0000313" key="7">
    <source>
        <dbReference type="Proteomes" id="UP000240624"/>
    </source>
</evidence>
<evidence type="ECO:0000313" key="4">
    <source>
        <dbReference type="EMBL" id="PSK81801.1"/>
    </source>
</evidence>